<protein>
    <submittedName>
        <fullName evidence="1">Uncharacterized protein</fullName>
    </submittedName>
</protein>
<sequence length="66" mass="7860">MTEPTDPKRIEYDMNIHIVNIVNKIIKEQLPHLINVISVKENIDETFLYKCVDSFNEKFPLDNRKD</sequence>
<dbReference type="Proteomes" id="UP001162120">
    <property type="component" value="Segment"/>
</dbReference>
<name>A0A7M3UNI8_9VIRU</name>
<organism evidence="1 2">
    <name type="scientific">Pyramimonas orientalis virus 01B</name>
    <dbReference type="NCBI Taxonomy" id="3134525"/>
    <lineage>
        <taxon>Viruses</taxon>
        <taxon>Varidnaviria</taxon>
        <taxon>Bamfordvirae</taxon>
        <taxon>Nucleocytoviricota</taxon>
        <taxon>Megaviricetes</taxon>
        <taxon>Imitervirales</taxon>
        <taxon>Allomimiviridae</taxon>
        <taxon>Heliosvirus</taxon>
        <taxon>Heliosvirus raunefjordenense</taxon>
    </lineage>
</organism>
<proteinExistence type="predicted"/>
<keyword evidence="2" id="KW-1185">Reference proteome</keyword>
<gene>
    <name evidence="1" type="ORF">HWQ62_00110</name>
</gene>
<accession>A0A7M3UNI8</accession>
<evidence type="ECO:0000313" key="1">
    <source>
        <dbReference type="EMBL" id="QOI90247.1"/>
    </source>
</evidence>
<reference evidence="1" key="1">
    <citation type="submission" date="2020-06" db="EMBL/GenBank/DDBJ databases">
        <title>Lateral gene transfer of anion-conducting channel rhodopsins between green algae and giant viruses.</title>
        <authorList>
            <person name="Rozenberg A."/>
            <person name="Oppermann J."/>
            <person name="Wietek J."/>
            <person name="Fernandez Lahore R.G."/>
            <person name="Sandaa R.-A."/>
            <person name="Bratbak G."/>
            <person name="Hegemann P."/>
            <person name="Beja O."/>
        </authorList>
    </citation>
    <scope>NUCLEOTIDE SEQUENCE</scope>
    <source>
        <strain evidence="1">01B</strain>
    </source>
</reference>
<dbReference type="EMBL" id="MT663534">
    <property type="protein sequence ID" value="QOI90247.1"/>
    <property type="molecule type" value="Genomic_DNA"/>
</dbReference>
<evidence type="ECO:0000313" key="2">
    <source>
        <dbReference type="Proteomes" id="UP001162120"/>
    </source>
</evidence>